<keyword evidence="3" id="KW-1185">Reference proteome</keyword>
<dbReference type="Pfam" id="PF13917">
    <property type="entry name" value="zf-CCHC_3"/>
    <property type="match status" value="1"/>
</dbReference>
<feature type="compositionally biased region" description="Basic and acidic residues" evidence="1">
    <location>
        <begin position="201"/>
        <end position="214"/>
    </location>
</feature>
<gene>
    <name evidence="2" type="ORF">BCR38DRAFT_59418</name>
</gene>
<feature type="compositionally biased region" description="Basic residues" evidence="1">
    <location>
        <begin position="218"/>
        <end position="237"/>
    </location>
</feature>
<sequence length="291" mass="32863">MYRRGPSKATPANVQCQKCLKRGHYSYECKASAQERPYIPRPSRTQQLLNPKLIPKLASDTPDALSSKKGVADEELAKLEAERARKRELERADEDSDDGKAPARQVLKRRRAASFDSVSTISTGRSPSPPPARKAPSSSPLPSRRSESRSPPPLGRAESYDSVNDDERPTRPQSSKPRQLSPPINRRSRSRSLSDDFSPARQEDRPRLSRRDSPSRSLPRRQQRRFRSRSSRGHRQPPRSPSPRVSARGSRGRDIEDNKPSAPPPRREPRERSLSPFSRRLALTQAMNTGR</sequence>
<evidence type="ECO:0000313" key="2">
    <source>
        <dbReference type="EMBL" id="ORY59568.1"/>
    </source>
</evidence>
<dbReference type="InParanoid" id="A0A1Y2DJZ2"/>
<dbReference type="GeneID" id="63781720"/>
<dbReference type="AlphaFoldDB" id="A0A1Y2DJZ2"/>
<dbReference type="OrthoDB" id="437973at2759"/>
<comment type="caution">
    <text evidence="2">The sequence shown here is derived from an EMBL/GenBank/DDBJ whole genome shotgun (WGS) entry which is preliminary data.</text>
</comment>
<evidence type="ECO:0000256" key="1">
    <source>
        <dbReference type="SAM" id="MobiDB-lite"/>
    </source>
</evidence>
<dbReference type="EMBL" id="MCFJ01000013">
    <property type="protein sequence ID" value="ORY59568.1"/>
    <property type="molecule type" value="Genomic_DNA"/>
</dbReference>
<name>A0A1Y2DJZ2_9PEZI</name>
<dbReference type="Proteomes" id="UP000193689">
    <property type="component" value="Unassembled WGS sequence"/>
</dbReference>
<feature type="compositionally biased region" description="Basic and acidic residues" evidence="1">
    <location>
        <begin position="251"/>
        <end position="273"/>
    </location>
</feature>
<proteinExistence type="predicted"/>
<reference evidence="2 3" key="1">
    <citation type="submission" date="2016-07" db="EMBL/GenBank/DDBJ databases">
        <title>Pervasive Adenine N6-methylation of Active Genes in Fungi.</title>
        <authorList>
            <consortium name="DOE Joint Genome Institute"/>
            <person name="Mondo S.J."/>
            <person name="Dannebaum R.O."/>
            <person name="Kuo R.C."/>
            <person name="Labutti K."/>
            <person name="Haridas S."/>
            <person name="Kuo A."/>
            <person name="Salamov A."/>
            <person name="Ahrendt S.R."/>
            <person name="Lipzen A."/>
            <person name="Sullivan W."/>
            <person name="Andreopoulos W.B."/>
            <person name="Clum A."/>
            <person name="Lindquist E."/>
            <person name="Daum C."/>
            <person name="Ramamoorthy G.K."/>
            <person name="Gryganskyi A."/>
            <person name="Culley D."/>
            <person name="Magnuson J.K."/>
            <person name="James T.Y."/>
            <person name="O'Malley M.A."/>
            <person name="Stajich J.E."/>
            <person name="Spatafora J.W."/>
            <person name="Visel A."/>
            <person name="Grigoriev I.V."/>
        </authorList>
    </citation>
    <scope>NUCLEOTIDE SEQUENCE [LARGE SCALE GENOMIC DNA]</scope>
    <source>
        <strain evidence="2 3">CBS 129021</strain>
    </source>
</reference>
<evidence type="ECO:0000313" key="3">
    <source>
        <dbReference type="Proteomes" id="UP000193689"/>
    </source>
</evidence>
<accession>A0A1Y2DJZ2</accession>
<protein>
    <submittedName>
        <fullName evidence="2">Zinc knuckle-domain-containing protein</fullName>
    </submittedName>
</protein>
<feature type="compositionally biased region" description="Basic and acidic residues" evidence="1">
    <location>
        <begin position="70"/>
        <end position="90"/>
    </location>
</feature>
<feature type="compositionally biased region" description="Low complexity" evidence="1">
    <location>
        <begin position="134"/>
        <end position="143"/>
    </location>
</feature>
<dbReference type="RefSeq" id="XP_040712142.1">
    <property type="nucleotide sequence ID" value="XM_040865508.1"/>
</dbReference>
<feature type="region of interest" description="Disordered" evidence="1">
    <location>
        <begin position="33"/>
        <end position="291"/>
    </location>
</feature>
<organism evidence="2 3">
    <name type="scientific">Pseudomassariella vexata</name>
    <dbReference type="NCBI Taxonomy" id="1141098"/>
    <lineage>
        <taxon>Eukaryota</taxon>
        <taxon>Fungi</taxon>
        <taxon>Dikarya</taxon>
        <taxon>Ascomycota</taxon>
        <taxon>Pezizomycotina</taxon>
        <taxon>Sordariomycetes</taxon>
        <taxon>Xylariomycetidae</taxon>
        <taxon>Amphisphaeriales</taxon>
        <taxon>Pseudomassariaceae</taxon>
        <taxon>Pseudomassariella</taxon>
    </lineage>
</organism>